<dbReference type="SMART" id="SM00909">
    <property type="entry name" value="Germane"/>
    <property type="match status" value="2"/>
</dbReference>
<dbReference type="EMBL" id="DVFU01000066">
    <property type="protein sequence ID" value="HIQ64777.1"/>
    <property type="molecule type" value="Genomic_DNA"/>
</dbReference>
<evidence type="ECO:0000259" key="1">
    <source>
        <dbReference type="SMART" id="SM00909"/>
    </source>
</evidence>
<sequence>MLREKAMRKILMTTLCLFVFLVASILSSFKNDSDSVVSAVTLSDPIYQTVYLLDNEERLVRYQIEIAEDTIEERVHKILDAMRVESTVTIPAFFHKFIPTDTSLLDYHVTGTTMTLNLSSALFTGSSYLEEVIVEALTYSVTSIPGIDGLTLQVEGAGVTSLPQTKIMIPEVLTKEYGINKDFDFTSLMGVMKVTTYYYETLDDINYYVPVTKYINNDKDKIKVIIENLSSSYIHEPNLSSYLSEATELLDYHMSNDVMILNFNEAIFDANQKILEEVVYSVAGSVFANYDASAVVFQVNGHDFLTKSKKDIENY</sequence>
<reference evidence="2" key="1">
    <citation type="submission" date="2020-10" db="EMBL/GenBank/DDBJ databases">
        <authorList>
            <person name="Gilroy R."/>
        </authorList>
    </citation>
    <scope>NUCLEOTIDE SEQUENCE</scope>
    <source>
        <strain evidence="2">CHK165-10780</strain>
    </source>
</reference>
<dbReference type="Proteomes" id="UP000886725">
    <property type="component" value="Unassembled WGS sequence"/>
</dbReference>
<name>A0A9D1CKG9_9FIRM</name>
<proteinExistence type="predicted"/>
<dbReference type="Pfam" id="PF10646">
    <property type="entry name" value="Germane"/>
    <property type="match status" value="2"/>
</dbReference>
<accession>A0A9D1CKG9</accession>
<reference evidence="2" key="2">
    <citation type="journal article" date="2021" name="PeerJ">
        <title>Extensive microbial diversity within the chicken gut microbiome revealed by metagenomics and culture.</title>
        <authorList>
            <person name="Gilroy R."/>
            <person name="Ravi A."/>
            <person name="Getino M."/>
            <person name="Pursley I."/>
            <person name="Horton D.L."/>
            <person name="Alikhan N.F."/>
            <person name="Baker D."/>
            <person name="Gharbi K."/>
            <person name="Hall N."/>
            <person name="Watson M."/>
            <person name="Adriaenssens E.M."/>
            <person name="Foster-Nyarko E."/>
            <person name="Jarju S."/>
            <person name="Secka A."/>
            <person name="Antonio M."/>
            <person name="Oren A."/>
            <person name="Chaudhuri R.R."/>
            <person name="La Ragione R."/>
            <person name="Hildebrand F."/>
            <person name="Pallen M.J."/>
        </authorList>
    </citation>
    <scope>NUCLEOTIDE SEQUENCE</scope>
    <source>
        <strain evidence="2">CHK165-10780</strain>
    </source>
</reference>
<comment type="caution">
    <text evidence="2">The sequence shown here is derived from an EMBL/GenBank/DDBJ whole genome shotgun (WGS) entry which is preliminary data.</text>
</comment>
<evidence type="ECO:0000313" key="2">
    <source>
        <dbReference type="EMBL" id="HIQ64777.1"/>
    </source>
</evidence>
<gene>
    <name evidence="2" type="ORF">IAC85_03470</name>
</gene>
<dbReference type="AlphaFoldDB" id="A0A9D1CKG9"/>
<organism evidence="2 3">
    <name type="scientific">Candidatus Faecenecus gallistercoris</name>
    <dbReference type="NCBI Taxonomy" id="2840793"/>
    <lineage>
        <taxon>Bacteria</taxon>
        <taxon>Bacillati</taxon>
        <taxon>Bacillota</taxon>
        <taxon>Bacillota incertae sedis</taxon>
        <taxon>Candidatus Faecenecus</taxon>
    </lineage>
</organism>
<dbReference type="InterPro" id="IPR019606">
    <property type="entry name" value="GerMN"/>
</dbReference>
<feature type="domain" description="GerMN" evidence="1">
    <location>
        <begin position="80"/>
        <end position="163"/>
    </location>
</feature>
<protein>
    <submittedName>
        <fullName evidence="2">GerMN domain-containing protein</fullName>
    </submittedName>
</protein>
<feature type="domain" description="GerMN" evidence="1">
    <location>
        <begin position="222"/>
        <end position="308"/>
    </location>
</feature>
<evidence type="ECO:0000313" key="3">
    <source>
        <dbReference type="Proteomes" id="UP000886725"/>
    </source>
</evidence>